<evidence type="ECO:0000256" key="10">
    <source>
        <dbReference type="ARBA" id="ARBA00023157"/>
    </source>
</evidence>
<dbReference type="Proteomes" id="UP001632038">
    <property type="component" value="Unassembled WGS sequence"/>
</dbReference>
<dbReference type="GO" id="GO:0030599">
    <property type="term" value="F:pectinesterase activity"/>
    <property type="evidence" value="ECO:0007669"/>
    <property type="project" value="UniProtKB-UniRule"/>
</dbReference>
<evidence type="ECO:0000256" key="5">
    <source>
        <dbReference type="ARBA" id="ARBA00013229"/>
    </source>
</evidence>
<dbReference type="PANTHER" id="PTHR31707">
    <property type="entry name" value="PECTINESTERASE"/>
    <property type="match status" value="1"/>
</dbReference>
<dbReference type="AlphaFoldDB" id="A0ABD3CY57"/>
<comment type="pathway">
    <text evidence="2 16">Glycan metabolism; pectin degradation; 2-dehydro-3-deoxy-D-gluconate from pectin: step 1/5.</text>
</comment>
<comment type="catalytic activity">
    <reaction evidence="13 16">
        <text>[(1-&gt;4)-alpha-D-galacturonosyl methyl ester](n) + n H2O = [(1-&gt;4)-alpha-D-galacturonosyl](n) + n methanol + n H(+)</text>
        <dbReference type="Rhea" id="RHEA:22380"/>
        <dbReference type="Rhea" id="RHEA-COMP:14570"/>
        <dbReference type="Rhea" id="RHEA-COMP:14573"/>
        <dbReference type="ChEBI" id="CHEBI:15377"/>
        <dbReference type="ChEBI" id="CHEBI:15378"/>
        <dbReference type="ChEBI" id="CHEBI:17790"/>
        <dbReference type="ChEBI" id="CHEBI:140522"/>
        <dbReference type="ChEBI" id="CHEBI:140523"/>
        <dbReference type="EC" id="3.1.1.11"/>
    </reaction>
</comment>
<evidence type="ECO:0000256" key="8">
    <source>
        <dbReference type="ARBA" id="ARBA00022801"/>
    </source>
</evidence>
<evidence type="ECO:0000256" key="6">
    <source>
        <dbReference type="ARBA" id="ARBA00022512"/>
    </source>
</evidence>
<comment type="similarity">
    <text evidence="4">In the C-terminal section; belongs to the pectinesterase family.</text>
</comment>
<keyword evidence="10" id="KW-1015">Disulfide bond</keyword>
<feature type="domain" description="Pectinesterase inhibitor" evidence="17">
    <location>
        <begin position="29"/>
        <end position="179"/>
    </location>
</feature>
<accession>A0ABD3CY57</accession>
<dbReference type="FunFam" id="1.20.140.40:FF:000001">
    <property type="entry name" value="Pectinesterase"/>
    <property type="match status" value="1"/>
</dbReference>
<dbReference type="NCBIfam" id="TIGR01614">
    <property type="entry name" value="PME_inhib"/>
    <property type="match status" value="1"/>
</dbReference>
<dbReference type="InterPro" id="IPR012334">
    <property type="entry name" value="Pectin_lyas_fold"/>
</dbReference>
<feature type="active site" evidence="15">
    <location>
        <position position="388"/>
    </location>
</feature>
<comment type="function">
    <text evidence="14 16">Acts in the modification of cell walls via demethylesterification of cell wall pectin.</text>
</comment>
<keyword evidence="11" id="KW-0325">Glycoprotein</keyword>
<dbReference type="InterPro" id="IPR035513">
    <property type="entry name" value="Invertase/methylesterase_inhib"/>
</dbReference>
<dbReference type="SUPFAM" id="SSF51126">
    <property type="entry name" value="Pectin lyase-like"/>
    <property type="match status" value="1"/>
</dbReference>
<evidence type="ECO:0000256" key="9">
    <source>
        <dbReference type="ARBA" id="ARBA00023085"/>
    </source>
</evidence>
<name>A0ABD3CY57_9LAMI</name>
<feature type="signal peptide" evidence="16">
    <location>
        <begin position="1"/>
        <end position="24"/>
    </location>
</feature>
<dbReference type="GO" id="GO:0045490">
    <property type="term" value="P:pectin catabolic process"/>
    <property type="evidence" value="ECO:0007669"/>
    <property type="project" value="UniProtKB-UniRule"/>
</dbReference>
<evidence type="ECO:0000313" key="19">
    <source>
        <dbReference type="Proteomes" id="UP001632038"/>
    </source>
</evidence>
<evidence type="ECO:0000256" key="3">
    <source>
        <dbReference type="ARBA" id="ARBA00006027"/>
    </source>
</evidence>
<evidence type="ECO:0000256" key="15">
    <source>
        <dbReference type="PROSITE-ProRule" id="PRU10040"/>
    </source>
</evidence>
<keyword evidence="6 16" id="KW-0134">Cell wall</keyword>
<dbReference type="PROSITE" id="PS00800">
    <property type="entry name" value="PECTINESTERASE_1"/>
    <property type="match status" value="1"/>
</dbReference>
<evidence type="ECO:0000256" key="11">
    <source>
        <dbReference type="ARBA" id="ARBA00023180"/>
    </source>
</evidence>
<dbReference type="InterPro" id="IPR011050">
    <property type="entry name" value="Pectin_lyase_fold/virulence"/>
</dbReference>
<reference evidence="19" key="1">
    <citation type="journal article" date="2024" name="IScience">
        <title>Strigolactones Initiate the Formation of Haustorium-like Structures in Castilleja.</title>
        <authorList>
            <person name="Buerger M."/>
            <person name="Peterson D."/>
            <person name="Chory J."/>
        </authorList>
    </citation>
    <scope>NUCLEOTIDE SEQUENCE [LARGE SCALE GENOMIC DNA]</scope>
</reference>
<dbReference type="Gene3D" id="1.20.140.40">
    <property type="entry name" value="Invertase/pectin methylesterase inhibitor family protein"/>
    <property type="match status" value="1"/>
</dbReference>
<dbReference type="CDD" id="cd15798">
    <property type="entry name" value="PMEI-like_3"/>
    <property type="match status" value="1"/>
</dbReference>
<dbReference type="Pfam" id="PF01095">
    <property type="entry name" value="Pectinesterase"/>
    <property type="match status" value="1"/>
</dbReference>
<dbReference type="SUPFAM" id="SSF101148">
    <property type="entry name" value="Plant invertase/pectin methylesterase inhibitor"/>
    <property type="match status" value="1"/>
</dbReference>
<dbReference type="InterPro" id="IPR033131">
    <property type="entry name" value="Pectinesterase_Asp_AS"/>
</dbReference>
<evidence type="ECO:0000259" key="17">
    <source>
        <dbReference type="SMART" id="SM00856"/>
    </source>
</evidence>
<evidence type="ECO:0000256" key="16">
    <source>
        <dbReference type="RuleBase" id="RU000589"/>
    </source>
</evidence>
<dbReference type="EC" id="3.1.1.11" evidence="5 16"/>
<dbReference type="PROSITE" id="PS00503">
    <property type="entry name" value="PECTINESTERASE_2"/>
    <property type="match status" value="1"/>
</dbReference>
<keyword evidence="19" id="KW-1185">Reference proteome</keyword>
<evidence type="ECO:0000256" key="12">
    <source>
        <dbReference type="ARBA" id="ARBA00023316"/>
    </source>
</evidence>
<dbReference type="InterPro" id="IPR006501">
    <property type="entry name" value="Pectinesterase_inhib_dom"/>
</dbReference>
<dbReference type="InterPro" id="IPR000070">
    <property type="entry name" value="Pectinesterase_cat"/>
</dbReference>
<keyword evidence="9 16" id="KW-0063">Aspartyl esterase</keyword>
<evidence type="ECO:0000256" key="14">
    <source>
        <dbReference type="ARBA" id="ARBA00057335"/>
    </source>
</evidence>
<evidence type="ECO:0000256" key="7">
    <source>
        <dbReference type="ARBA" id="ARBA00022525"/>
    </source>
</evidence>
<dbReference type="Gene3D" id="2.160.20.10">
    <property type="entry name" value="Single-stranded right-handed beta-helix, Pectin lyase-like"/>
    <property type="match status" value="1"/>
</dbReference>
<gene>
    <name evidence="18" type="ORF">CASFOL_021686</name>
</gene>
<protein>
    <recommendedName>
        <fullName evidence="5 16">Pectinesterase</fullName>
        <ecNumber evidence="5 16">3.1.1.11</ecNumber>
    </recommendedName>
</protein>
<dbReference type="FunFam" id="2.160.20.10:FF:000001">
    <property type="entry name" value="Pectinesterase"/>
    <property type="match status" value="1"/>
</dbReference>
<evidence type="ECO:0000256" key="2">
    <source>
        <dbReference type="ARBA" id="ARBA00005184"/>
    </source>
</evidence>
<keyword evidence="16" id="KW-0732">Signal</keyword>
<feature type="chain" id="PRO_5044528757" description="Pectinesterase" evidence="16">
    <location>
        <begin position="25"/>
        <end position="548"/>
    </location>
</feature>
<dbReference type="SMART" id="SM00856">
    <property type="entry name" value="PMEI"/>
    <property type="match status" value="1"/>
</dbReference>
<evidence type="ECO:0000256" key="1">
    <source>
        <dbReference type="ARBA" id="ARBA00004191"/>
    </source>
</evidence>
<keyword evidence="8 16" id="KW-0378">Hydrolase</keyword>
<sequence length="548" mass="59874">MGDSKNKVAITAFVAILLVGLVMADGDNSTSSAVETICSLTDYKDTCLKSLANTNTSDPRELIEVAFKAGIDHIAKAVKDSALLNKAAKDKSTKDAFVVCDEVLGTAVDDLKRSADKISELDSSKISGFVDDLKTWLSAVITNQETCIDAFDNTTGDTGEKMKALLKTAKELSSNGLAMISDVSSLISMMFLSGTSSSRRLLSEEAEGRMLMHEDSDVDDVAEHTFHGRNLRARVVKPNAVVAQDGSGQFKTVQAAIDSVPKKNNVPFLIHVKAGVYREHVEVPKGANKIVIWGDGPLKTIITDKKNFADGTKTFQTATFAVNADDFFAKDMLFDNTAGPEGHQAVALRVSGDRAVFFNVHIYGFQDTLYAHTYRQFYRDCIISGTIDFIFGDALSIFQNCVFVVRRPMDSQACMVTAQGRIDPRSQGAIVIQNGNIVAEPQFFHAPKPIMAYLGRPWKELSRTIIMNSNIDGFISPDGWSPWMGNFALDTLFYAEYQNRGPGSNQSKRVKWKGIKHISAEVAESFTPGKAFGGDFWIKGTGIPYAPM</sequence>
<keyword evidence="12 16" id="KW-0961">Cell wall biogenesis/degradation</keyword>
<evidence type="ECO:0000256" key="4">
    <source>
        <dbReference type="ARBA" id="ARBA00007786"/>
    </source>
</evidence>
<dbReference type="GO" id="GO:0042545">
    <property type="term" value="P:cell wall modification"/>
    <property type="evidence" value="ECO:0007669"/>
    <property type="project" value="UniProtKB-UniRule"/>
</dbReference>
<dbReference type="Pfam" id="PF04043">
    <property type="entry name" value="PMEI"/>
    <property type="match status" value="1"/>
</dbReference>
<comment type="similarity">
    <text evidence="3">In the N-terminal section; belongs to the PMEI family.</text>
</comment>
<evidence type="ECO:0000256" key="13">
    <source>
        <dbReference type="ARBA" id="ARBA00047928"/>
    </source>
</evidence>
<organism evidence="18 19">
    <name type="scientific">Castilleja foliolosa</name>
    <dbReference type="NCBI Taxonomy" id="1961234"/>
    <lineage>
        <taxon>Eukaryota</taxon>
        <taxon>Viridiplantae</taxon>
        <taxon>Streptophyta</taxon>
        <taxon>Embryophyta</taxon>
        <taxon>Tracheophyta</taxon>
        <taxon>Spermatophyta</taxon>
        <taxon>Magnoliopsida</taxon>
        <taxon>eudicotyledons</taxon>
        <taxon>Gunneridae</taxon>
        <taxon>Pentapetalae</taxon>
        <taxon>asterids</taxon>
        <taxon>lamiids</taxon>
        <taxon>Lamiales</taxon>
        <taxon>Orobanchaceae</taxon>
        <taxon>Pedicularideae</taxon>
        <taxon>Castillejinae</taxon>
        <taxon>Castilleja</taxon>
    </lineage>
</organism>
<comment type="caution">
    <text evidence="18">The sequence shown here is derived from an EMBL/GenBank/DDBJ whole genome shotgun (WGS) entry which is preliminary data.</text>
</comment>
<dbReference type="InterPro" id="IPR018040">
    <property type="entry name" value="Pectinesterase_Tyr_AS"/>
</dbReference>
<evidence type="ECO:0000313" key="18">
    <source>
        <dbReference type="EMBL" id="KAL3634632.1"/>
    </source>
</evidence>
<proteinExistence type="inferred from homology"/>
<dbReference type="EMBL" id="JAVIJP010000028">
    <property type="protein sequence ID" value="KAL3634632.1"/>
    <property type="molecule type" value="Genomic_DNA"/>
</dbReference>
<keyword evidence="7 16" id="KW-0964">Secreted</keyword>
<comment type="subcellular location">
    <subcellularLocation>
        <location evidence="1 16">Secreted</location>
        <location evidence="1 16">Cell wall</location>
    </subcellularLocation>
</comment>